<gene>
    <name evidence="14" type="ORF">KFL_001020230</name>
</gene>
<dbReference type="CDD" id="cd12091">
    <property type="entry name" value="FANCM_ID"/>
    <property type="match status" value="1"/>
</dbReference>
<dbReference type="GO" id="GO:0005524">
    <property type="term" value="F:ATP binding"/>
    <property type="evidence" value="ECO:0007669"/>
    <property type="project" value="UniProtKB-KW"/>
</dbReference>
<evidence type="ECO:0000313" key="14">
    <source>
        <dbReference type="EMBL" id="GAQ82173.1"/>
    </source>
</evidence>
<dbReference type="PROSITE" id="PS51194">
    <property type="entry name" value="HELICASE_CTER"/>
    <property type="match status" value="1"/>
</dbReference>
<evidence type="ECO:0000313" key="15">
    <source>
        <dbReference type="Proteomes" id="UP000054558"/>
    </source>
</evidence>
<feature type="domain" description="Helicase ATP-binding" evidence="12">
    <location>
        <begin position="129"/>
        <end position="297"/>
    </location>
</feature>
<feature type="compositionally biased region" description="Basic and acidic residues" evidence="11">
    <location>
        <begin position="1766"/>
        <end position="1777"/>
    </location>
</feature>
<dbReference type="GO" id="GO:0043138">
    <property type="term" value="F:3'-5' DNA helicase activity"/>
    <property type="evidence" value="ECO:0000318"/>
    <property type="project" value="GO_Central"/>
</dbReference>
<evidence type="ECO:0000259" key="13">
    <source>
        <dbReference type="PROSITE" id="PS51194"/>
    </source>
</evidence>
<feature type="compositionally biased region" description="Basic and acidic residues" evidence="11">
    <location>
        <begin position="1191"/>
        <end position="1202"/>
    </location>
</feature>
<keyword evidence="5" id="KW-0378">Hydrolase</keyword>
<dbReference type="SUPFAM" id="SSF52540">
    <property type="entry name" value="P-loop containing nucleoside triphosphate hydrolases"/>
    <property type="match status" value="1"/>
</dbReference>
<dbReference type="GO" id="GO:0045003">
    <property type="term" value="P:double-strand break repair via synthesis-dependent strand annealing"/>
    <property type="evidence" value="ECO:0000318"/>
    <property type="project" value="GO_Central"/>
</dbReference>
<feature type="compositionally biased region" description="Basic and acidic residues" evidence="11">
    <location>
        <begin position="1309"/>
        <end position="1320"/>
    </location>
</feature>
<feature type="compositionally biased region" description="Basic and acidic residues" evidence="11">
    <location>
        <begin position="781"/>
        <end position="798"/>
    </location>
</feature>
<evidence type="ECO:0000256" key="5">
    <source>
        <dbReference type="ARBA" id="ARBA00022801"/>
    </source>
</evidence>
<dbReference type="FunFam" id="3.40.50.300:FF:001992">
    <property type="entry name" value="ATP-dependent RNA helicase, putative"/>
    <property type="match status" value="1"/>
</dbReference>
<dbReference type="CDD" id="cd18033">
    <property type="entry name" value="DEXDc_FANCM"/>
    <property type="match status" value="1"/>
</dbReference>
<feature type="compositionally biased region" description="Low complexity" evidence="11">
    <location>
        <begin position="1046"/>
        <end position="1061"/>
    </location>
</feature>
<feature type="compositionally biased region" description="Polar residues" evidence="11">
    <location>
        <begin position="1570"/>
        <end position="1585"/>
    </location>
</feature>
<feature type="compositionally biased region" description="Pro residues" evidence="11">
    <location>
        <begin position="939"/>
        <end position="948"/>
    </location>
</feature>
<feature type="compositionally biased region" description="Basic and acidic residues" evidence="11">
    <location>
        <begin position="1497"/>
        <end position="1510"/>
    </location>
</feature>
<feature type="compositionally biased region" description="Basic and acidic residues" evidence="11">
    <location>
        <begin position="885"/>
        <end position="902"/>
    </location>
</feature>
<keyword evidence="9" id="KW-0234">DNA repair</keyword>
<dbReference type="GO" id="GO:0009378">
    <property type="term" value="F:four-way junction helicase activity"/>
    <property type="evidence" value="ECO:0000318"/>
    <property type="project" value="GO_Central"/>
</dbReference>
<dbReference type="OrthoDB" id="6513042at2759"/>
<feature type="compositionally biased region" description="Basic and acidic residues" evidence="11">
    <location>
        <begin position="927"/>
        <end position="937"/>
    </location>
</feature>
<feature type="region of interest" description="Disordered" evidence="11">
    <location>
        <begin position="2232"/>
        <end position="2623"/>
    </location>
</feature>
<feature type="compositionally biased region" description="Polar residues" evidence="11">
    <location>
        <begin position="2271"/>
        <end position="2280"/>
    </location>
</feature>
<feature type="compositionally biased region" description="Polar residues" evidence="11">
    <location>
        <begin position="2232"/>
        <end position="2249"/>
    </location>
</feature>
<keyword evidence="8" id="KW-0238">DNA-binding</keyword>
<feature type="compositionally biased region" description="Acidic residues" evidence="11">
    <location>
        <begin position="2423"/>
        <end position="2450"/>
    </location>
</feature>
<reference evidence="14 15" key="1">
    <citation type="journal article" date="2014" name="Nat. Commun.">
        <title>Klebsormidium flaccidum genome reveals primary factors for plant terrestrial adaptation.</title>
        <authorList>
            <person name="Hori K."/>
            <person name="Maruyama F."/>
            <person name="Fujisawa T."/>
            <person name="Togashi T."/>
            <person name="Yamamoto N."/>
            <person name="Seo M."/>
            <person name="Sato S."/>
            <person name="Yamada T."/>
            <person name="Mori H."/>
            <person name="Tajima N."/>
            <person name="Moriyama T."/>
            <person name="Ikeuchi M."/>
            <person name="Watanabe M."/>
            <person name="Wada H."/>
            <person name="Kobayashi K."/>
            <person name="Saito M."/>
            <person name="Masuda T."/>
            <person name="Sasaki-Sekimoto Y."/>
            <person name="Mashiguchi K."/>
            <person name="Awai K."/>
            <person name="Shimojima M."/>
            <person name="Masuda S."/>
            <person name="Iwai M."/>
            <person name="Nobusawa T."/>
            <person name="Narise T."/>
            <person name="Kondo S."/>
            <person name="Saito H."/>
            <person name="Sato R."/>
            <person name="Murakawa M."/>
            <person name="Ihara Y."/>
            <person name="Oshima-Yamada Y."/>
            <person name="Ohtaka K."/>
            <person name="Satoh M."/>
            <person name="Sonobe K."/>
            <person name="Ishii M."/>
            <person name="Ohtani R."/>
            <person name="Kanamori-Sato M."/>
            <person name="Honoki R."/>
            <person name="Miyazaki D."/>
            <person name="Mochizuki H."/>
            <person name="Umetsu J."/>
            <person name="Higashi K."/>
            <person name="Shibata D."/>
            <person name="Kamiya Y."/>
            <person name="Sato N."/>
            <person name="Nakamura Y."/>
            <person name="Tabata S."/>
            <person name="Ida S."/>
            <person name="Kurokawa K."/>
            <person name="Ohta H."/>
        </authorList>
    </citation>
    <scope>NUCLEOTIDE SEQUENCE [LARGE SCALE GENOMIC DNA]</scope>
    <source>
        <strain evidence="14 15">NIES-2285</strain>
    </source>
</reference>
<feature type="compositionally biased region" description="Basic and acidic residues" evidence="11">
    <location>
        <begin position="1439"/>
        <end position="1469"/>
    </location>
</feature>
<dbReference type="EMBL" id="DF237051">
    <property type="protein sequence ID" value="GAQ82173.1"/>
    <property type="molecule type" value="Genomic_DNA"/>
</dbReference>
<feature type="compositionally biased region" description="Low complexity" evidence="11">
    <location>
        <begin position="1889"/>
        <end position="1901"/>
    </location>
</feature>
<feature type="compositionally biased region" description="Low complexity" evidence="11">
    <location>
        <begin position="1961"/>
        <end position="1973"/>
    </location>
</feature>
<feature type="compositionally biased region" description="Low complexity" evidence="11">
    <location>
        <begin position="1789"/>
        <end position="1800"/>
    </location>
</feature>
<feature type="region of interest" description="Disordered" evidence="11">
    <location>
        <begin position="766"/>
        <end position="2188"/>
    </location>
</feature>
<dbReference type="CDD" id="cd18801">
    <property type="entry name" value="SF2_C_FANCM_Hef"/>
    <property type="match status" value="1"/>
</dbReference>
<evidence type="ECO:0000256" key="9">
    <source>
        <dbReference type="ARBA" id="ARBA00023204"/>
    </source>
</evidence>
<sequence>MEFEAASVNADDDDDYDWSAAVEEIDRIHQGELPPQANLQTALWGHDAPNASQLRTIRVPVNAVQRPLTSFFESGPAQRPFGDARALAEEENARREEEAAPEAVPIDPEAATTWIYPGNVSRREYQYQVVARALYENVLVSLPTGLGKTFIAAVLMYNYFRWFPEGKVVFLAPSKPLVNQQVEACYGIMGIPQESTSEMTGAVAPTVRKGLWQEKRVFFLTPQTLEQDLYTGICPRESVVLIVIDEAHRATGNHSYCNIIREMESIRARYRILALTATPGSDFNAIQNVINNLRISRIEHRGEDHAEVAMYTHTKEKVLIPVEMDRNSATIRTLFVEAIRPMLGRLCSFGAFYSKDVTAVTAFQILDAKNRFMANPPPHVHDGNMREVSTLFAILHSLYFGTQLLTSDGVQQSFKYMEGKLEDNPLLRAHRARDARFMNLLDAMRDLVRRGAPAPKLLKLEEILAEHFERHDPEQTRIIVFAERRESVKDINETLQKHAPKVRSTEFKGQASGKNNKGQSQKRQQAVLKEFRAGAFNVIVSTSIGEEGLDIGEVDLVICFDASASPLRMIQRMGRTGRKRQGRVVILAAMGKEVRDYEKNQAKMRAVQKKMQNGGQDFEKHTSPRMVPHAFRPTMRTVIMDIPEYIHRGNKTVRVPLLVDPGTEELGAEEKATLARWPSPERHWSPSLIAFSNFQSQPSKVHRIRHGARTTELFVGVLQRLQDGPPETELRLEWAQDDPAETAPQTEGGLLQQEERPLETELAPEGVLQQLHDGPPQTEPGLERERQRSQDRLPHSDPGDDDSDDVSDQGLDIFARKDTGRSKRAPKPARVGAAKGKGKEQGGNVVGAGLPGRLPAGLAAARDGYLDQNRRAERAGPGPSSVRMQRGESVRMQREESVRMQRVDFGSSRPSGEVTDWDWGDLGYSEEGEKAPAEEPGRPWSPPRPQFTPPGSARGVETMFRAERPAEDLGSLQANEFEMRGTTWGDVGQANGCSQGGGDFGADTWHAEEGICRRRGSRDDGGKSDSERSRCREQTGGALVERSVPEAGEAQSQSEGSQGSSPRDSQKPEAASKCVPEPVSDSGKAGDGLECTPTRIKGMAANQGEKSSDETSSDSDTSADGSDESSDERADDSGENPAEADGKADGVGREAEGSEDGIDSERENGCETGHSPRAVRNSGEVKRKRRSTGGDPRDVQSGDKRIKITPKRSRLTSEASKEQPEAPLEAQNIHCEVLKSVSSKRTQARLSQGSQKPRPLGDLSPNVGHGEPSWALEDLPLAARGQASRSEVRSPSSEPLCSKGGARKKRKLLKDDAADRKEEGLSAPTETGPGVLGDGLGQDNANELGGNLDRLRAPGESGSCSDVEDIPLASRLGKKKTGRRRERAEAEKTEPTEAAPAVRGAEVRSEEDRAGEGRRGRHDEWKEEGETRTQGAEGPEELGMERKGGAVSFERRREEAKRSGRPIGDKEAKSSGSGSGSRNLNGSQRVRSCSQGAPGTDEERRNANGQRAEKVNQSQRADCAVSSVRFDPDAVVPDSESEEEDTWRPPRATARTAIGRNSSQRNGGNGTGNARLTQGSNGSASSSPTGRVLEALELGTRAANPPANLAKRNGGSEQSPGIATVSGKAALGSLPVSEPVDQRPDNRLAESPDSEACGRLSLPAPESQEGSPRGTVPESPDSETRALHALSSQVRSPIAYESPDYKVPETPESTAGGVPERHVSQEEAVSARKENGAAEQRPHQRVPESPHSSSPPANDSVPVGAGPAESEQRNDGVETKRGLKPVPFPGFSPLPSSAASPYPSRGDLSGVVPETPDSAFAQNQATSQQIGADKQGDLLSSFPLQRSPVPETPPSPARGTAALNSVPDQINGVNAESDPLRGFPSRWSPVPATPSAPAAETPTAPQNSVNQQGDSGRGVSPGWSPVLATPSAPAADTPTAPQNSVNPGSDSGRGVSPGWSPIPATPSAPAAQTPTAPHQNSVNAQGDSGRGVSPGWSPIPETPPDPTEAASIFGRPSRVPIGQCGLGSQREGRPQGFGSPHQGSSWPLGSGGGPDIYAPTTYPSPALQLRPSAQPPVGRFFGRPEAPANGVQQGLADTPLLGGSAAGAESRRNGMQQNGSQRDGDFPVRKPLPRLWPGRDNPNPNTTTWYRPGPDLVAPQHPATCPASSPSDALNRPIAPLPNAETLRPSPSQWERLNASLREQSSAQVEKPGLQNLVRPNAVGNRALQSVIEANADQTPILQSLARPSTISTEPEAGVAWPPSDMTSAAAGRNVSDQPLSSSYCPPVEGREPRNPPDLAVDANAPPPPSKGPFTPTEAQSGAKGPVNQSPASHRSSGEWMPTSQAPTGPPSVGPPRKLRRLRKAKSGTESVPQRNEGGLERVAAERNVADEREAPRAKSKAGRKEAMQSLLKKGKGQARNLASVFFDEEAEVSGDEAASSDESGDGPEEDDSFIDDRSQVTASAATTTPSAGAEASPGDMMALYRRSLLTQSPLEDASPLNAPRFKSPPRAQANKNFGKMRFLPGRRRSEHSEGAVEGSLGYEESLESEDGATDGCEGDGKEDRKLNGAPGACHVAGADREGPAGKKRKLAFPDNQSWTPWQIGKADGASAPAHGEGGWQGANATVLSAPPERPWLHCPAIAEGAGVVGVRSGHVAAPQDDTREDDFLAGLDLDRLEAEALAARSQQPPPRLSVTSGRPKMGAPCPEVPGAVRAIGVSIANLELSGLSKTGLPVPQGEVATGALARSPLAMERSISQLATSGGRLRKRRSLEDDDGMPSFDLGLD</sequence>
<feature type="domain" description="Helicase C-terminal" evidence="13">
    <location>
        <begin position="459"/>
        <end position="626"/>
    </location>
</feature>
<dbReference type="Proteomes" id="UP000054558">
    <property type="component" value="Unassembled WGS sequence"/>
</dbReference>
<evidence type="ECO:0000259" key="12">
    <source>
        <dbReference type="PROSITE" id="PS51192"/>
    </source>
</evidence>
<dbReference type="SMART" id="SM00487">
    <property type="entry name" value="DEXDc"/>
    <property type="match status" value="1"/>
</dbReference>
<dbReference type="InterPro" id="IPR039686">
    <property type="entry name" value="FANCM/Mph1-like_ID"/>
</dbReference>
<proteinExistence type="inferred from homology"/>
<feature type="compositionally biased region" description="Polar residues" evidence="11">
    <location>
        <begin position="512"/>
        <end position="524"/>
    </location>
</feature>
<comment type="similarity">
    <text evidence="2">Belongs to the DEAD box helicase family. DEAH subfamily. FANCM sub-subfamily.</text>
</comment>
<feature type="region of interest" description="Disordered" evidence="11">
    <location>
        <begin position="2678"/>
        <end position="2702"/>
    </location>
</feature>
<feature type="compositionally biased region" description="Polar residues" evidence="11">
    <location>
        <begin position="1858"/>
        <end position="1870"/>
    </location>
</feature>
<dbReference type="Pfam" id="PF04851">
    <property type="entry name" value="ResIII"/>
    <property type="match status" value="1"/>
</dbReference>
<feature type="compositionally biased region" description="Basic residues" evidence="11">
    <location>
        <begin position="1372"/>
        <end position="1381"/>
    </location>
</feature>
<dbReference type="FunFam" id="3.40.50.300:FF:000861">
    <property type="entry name" value="Fanconi anemia, complementation group M"/>
    <property type="match status" value="1"/>
</dbReference>
<protein>
    <submittedName>
        <fullName evidence="14">Fanconi anemia group M protein</fullName>
    </submittedName>
</protein>
<name>A0A1Y1HVI0_KLENI</name>
<evidence type="ECO:0000256" key="7">
    <source>
        <dbReference type="ARBA" id="ARBA00022840"/>
    </source>
</evidence>
<feature type="compositionally biased region" description="Low complexity" evidence="11">
    <location>
        <begin position="2456"/>
        <end position="2473"/>
    </location>
</feature>
<dbReference type="InterPro" id="IPR006935">
    <property type="entry name" value="Helicase/UvrB_N"/>
</dbReference>
<dbReference type="PANTHER" id="PTHR14025">
    <property type="entry name" value="FANCONI ANEMIA GROUP M FANCM FAMILY MEMBER"/>
    <property type="match status" value="1"/>
</dbReference>
<dbReference type="GO" id="GO:0000400">
    <property type="term" value="F:four-way junction DNA binding"/>
    <property type="evidence" value="ECO:0000318"/>
    <property type="project" value="GO_Central"/>
</dbReference>
<organism evidence="14 15">
    <name type="scientific">Klebsormidium nitens</name>
    <name type="common">Green alga</name>
    <name type="synonym">Ulothrix nitens</name>
    <dbReference type="NCBI Taxonomy" id="105231"/>
    <lineage>
        <taxon>Eukaryota</taxon>
        <taxon>Viridiplantae</taxon>
        <taxon>Streptophyta</taxon>
        <taxon>Klebsormidiophyceae</taxon>
        <taxon>Klebsormidiales</taxon>
        <taxon>Klebsormidiaceae</taxon>
        <taxon>Klebsormidium</taxon>
    </lineage>
</organism>
<dbReference type="PROSITE" id="PS51192">
    <property type="entry name" value="HELICASE_ATP_BIND_1"/>
    <property type="match status" value="1"/>
</dbReference>
<dbReference type="Pfam" id="PF00271">
    <property type="entry name" value="Helicase_C"/>
    <property type="match status" value="1"/>
</dbReference>
<dbReference type="STRING" id="105231.A0A1Y1HVI0"/>
<feature type="compositionally biased region" description="Basic and acidic residues" evidence="11">
    <location>
        <begin position="1382"/>
        <end position="1391"/>
    </location>
</feature>
<keyword evidence="10" id="KW-0539">Nucleus</keyword>
<feature type="compositionally biased region" description="Basic residues" evidence="11">
    <location>
        <begin position="2353"/>
        <end position="2362"/>
    </location>
</feature>
<evidence type="ECO:0000256" key="3">
    <source>
        <dbReference type="ARBA" id="ARBA00022741"/>
    </source>
</evidence>
<feature type="region of interest" description="Disordered" evidence="11">
    <location>
        <begin position="2754"/>
        <end position="2782"/>
    </location>
</feature>
<evidence type="ECO:0000256" key="2">
    <source>
        <dbReference type="ARBA" id="ARBA00009889"/>
    </source>
</evidence>
<evidence type="ECO:0000256" key="1">
    <source>
        <dbReference type="ARBA" id="ARBA00004123"/>
    </source>
</evidence>
<dbReference type="GO" id="GO:0005634">
    <property type="term" value="C:nucleus"/>
    <property type="evidence" value="ECO:0007669"/>
    <property type="project" value="UniProtKB-SubCell"/>
</dbReference>
<dbReference type="PANTHER" id="PTHR14025:SF20">
    <property type="entry name" value="FANCONI ANEMIA GROUP M PROTEIN"/>
    <property type="match status" value="1"/>
</dbReference>
<feature type="compositionally biased region" description="Polar residues" evidence="11">
    <location>
        <begin position="1816"/>
        <end position="1826"/>
    </location>
</feature>
<dbReference type="GO" id="GO:0016787">
    <property type="term" value="F:hydrolase activity"/>
    <property type="evidence" value="ECO:0007669"/>
    <property type="project" value="UniProtKB-KW"/>
</dbReference>
<evidence type="ECO:0000256" key="4">
    <source>
        <dbReference type="ARBA" id="ARBA00022763"/>
    </source>
</evidence>
<dbReference type="OMA" id="MHNDRRE"/>
<feature type="compositionally biased region" description="Basic and acidic residues" evidence="11">
    <location>
        <begin position="1401"/>
        <end position="1427"/>
    </location>
</feature>
<feature type="compositionally biased region" description="Low complexity" evidence="11">
    <location>
        <begin position="851"/>
        <end position="862"/>
    </location>
</feature>
<evidence type="ECO:0000256" key="6">
    <source>
        <dbReference type="ARBA" id="ARBA00022806"/>
    </source>
</evidence>
<accession>A0A1Y1HVI0</accession>
<comment type="subcellular location">
    <subcellularLocation>
        <location evidence="1">Nucleus</location>
    </subcellularLocation>
</comment>
<dbReference type="InterPro" id="IPR044749">
    <property type="entry name" value="FANCM_DEXDc"/>
</dbReference>
<dbReference type="Gene3D" id="3.40.50.300">
    <property type="entry name" value="P-loop containing nucleotide triphosphate hydrolases"/>
    <property type="match status" value="2"/>
</dbReference>
<feature type="compositionally biased region" description="Polar residues" evidence="11">
    <location>
        <begin position="1236"/>
        <end position="1251"/>
    </location>
</feature>
<evidence type="ECO:0000256" key="10">
    <source>
        <dbReference type="ARBA" id="ARBA00023242"/>
    </source>
</evidence>
<dbReference type="GO" id="GO:0036297">
    <property type="term" value="P:interstrand cross-link repair"/>
    <property type="evidence" value="ECO:0000318"/>
    <property type="project" value="GO_Central"/>
</dbReference>
<dbReference type="InterPro" id="IPR001650">
    <property type="entry name" value="Helicase_C-like"/>
</dbReference>
<feature type="region of interest" description="Disordered" evidence="11">
    <location>
        <begin position="493"/>
        <end position="524"/>
    </location>
</feature>
<keyword evidence="15" id="KW-1185">Reference proteome</keyword>
<feature type="compositionally biased region" description="Basic and acidic residues" evidence="11">
    <location>
        <begin position="1005"/>
        <end position="1033"/>
    </location>
</feature>
<evidence type="ECO:0000256" key="11">
    <source>
        <dbReference type="SAM" id="MobiDB-lite"/>
    </source>
</evidence>
<feature type="compositionally biased region" description="Basic and acidic residues" evidence="11">
    <location>
        <begin position="1636"/>
        <end position="1646"/>
    </location>
</feature>
<feature type="compositionally biased region" description="Basic and acidic residues" evidence="11">
    <location>
        <begin position="864"/>
        <end position="874"/>
    </location>
</feature>
<keyword evidence="4" id="KW-0227">DNA damage</keyword>
<feature type="compositionally biased region" description="Basic and acidic residues" evidence="11">
    <location>
        <begin position="1140"/>
        <end position="1152"/>
    </location>
</feature>
<feature type="compositionally biased region" description="Polar residues" evidence="11">
    <location>
        <begin position="1478"/>
        <end position="1493"/>
    </location>
</feature>
<keyword evidence="3" id="KW-0547">Nucleotide-binding</keyword>
<dbReference type="InterPro" id="IPR014001">
    <property type="entry name" value="Helicase_ATP-bd"/>
</dbReference>
<dbReference type="InterPro" id="IPR027417">
    <property type="entry name" value="P-loop_NTPase"/>
</dbReference>
<evidence type="ECO:0000256" key="8">
    <source>
        <dbReference type="ARBA" id="ARBA00023125"/>
    </source>
</evidence>
<keyword evidence="7" id="KW-0067">ATP-binding</keyword>
<dbReference type="SMART" id="SM00490">
    <property type="entry name" value="HELICc"/>
    <property type="match status" value="1"/>
</dbReference>
<feature type="compositionally biased region" description="Basic and acidic residues" evidence="11">
    <location>
        <begin position="1715"/>
        <end position="1744"/>
    </location>
</feature>
<keyword evidence="6" id="KW-0347">Helicase</keyword>
<feature type="compositionally biased region" description="Low complexity" evidence="11">
    <location>
        <begin position="1924"/>
        <end position="1937"/>
    </location>
</feature>
<feature type="compositionally biased region" description="Basic and acidic residues" evidence="11">
    <location>
        <begin position="2374"/>
        <end position="2403"/>
    </location>
</feature>